<dbReference type="RefSeq" id="WP_344826767.1">
    <property type="nucleotide sequence ID" value="NZ_BAAAUV010000005.1"/>
</dbReference>
<keyword evidence="2" id="KW-0288">FMN</keyword>
<evidence type="ECO:0000256" key="1">
    <source>
        <dbReference type="ARBA" id="ARBA00022630"/>
    </source>
</evidence>
<name>A0ABP6Q7L1_9ACTN</name>
<dbReference type="SUPFAM" id="SSF51679">
    <property type="entry name" value="Bacterial luciferase-like"/>
    <property type="match status" value="1"/>
</dbReference>
<dbReference type="PANTHER" id="PTHR42847:SF4">
    <property type="entry name" value="ALKANESULFONATE MONOOXYGENASE-RELATED"/>
    <property type="match status" value="1"/>
</dbReference>
<dbReference type="Proteomes" id="UP001501237">
    <property type="component" value="Unassembled WGS sequence"/>
</dbReference>
<evidence type="ECO:0000256" key="2">
    <source>
        <dbReference type="ARBA" id="ARBA00022643"/>
    </source>
</evidence>
<keyword evidence="4" id="KW-0503">Monooxygenase</keyword>
<dbReference type="PANTHER" id="PTHR42847">
    <property type="entry name" value="ALKANESULFONATE MONOOXYGENASE"/>
    <property type="match status" value="1"/>
</dbReference>
<evidence type="ECO:0000256" key="4">
    <source>
        <dbReference type="ARBA" id="ARBA00023033"/>
    </source>
</evidence>
<dbReference type="Pfam" id="PF00296">
    <property type="entry name" value="Bac_luciferase"/>
    <property type="match status" value="1"/>
</dbReference>
<evidence type="ECO:0000256" key="3">
    <source>
        <dbReference type="ARBA" id="ARBA00023002"/>
    </source>
</evidence>
<keyword evidence="3" id="KW-0560">Oxidoreductase</keyword>
<keyword evidence="7" id="KW-1185">Reference proteome</keyword>
<feature type="domain" description="Luciferase-like" evidence="5">
    <location>
        <begin position="11"/>
        <end position="166"/>
    </location>
</feature>
<accession>A0ABP6Q7L1</accession>
<comment type="caution">
    <text evidence="6">The sequence shown here is derived from an EMBL/GenBank/DDBJ whole genome shotgun (WGS) entry which is preliminary data.</text>
</comment>
<organism evidence="6 7">
    <name type="scientific">Actinocorallia longicatena</name>
    <dbReference type="NCBI Taxonomy" id="111803"/>
    <lineage>
        <taxon>Bacteria</taxon>
        <taxon>Bacillati</taxon>
        <taxon>Actinomycetota</taxon>
        <taxon>Actinomycetes</taxon>
        <taxon>Streptosporangiales</taxon>
        <taxon>Thermomonosporaceae</taxon>
        <taxon>Actinocorallia</taxon>
    </lineage>
</organism>
<dbReference type="Gene3D" id="3.20.20.30">
    <property type="entry name" value="Luciferase-like domain"/>
    <property type="match status" value="1"/>
</dbReference>
<evidence type="ECO:0000259" key="5">
    <source>
        <dbReference type="Pfam" id="PF00296"/>
    </source>
</evidence>
<dbReference type="InterPro" id="IPR011251">
    <property type="entry name" value="Luciferase-like_dom"/>
</dbReference>
<evidence type="ECO:0000313" key="6">
    <source>
        <dbReference type="EMBL" id="GAA3208683.1"/>
    </source>
</evidence>
<dbReference type="InterPro" id="IPR036661">
    <property type="entry name" value="Luciferase-like_sf"/>
</dbReference>
<dbReference type="InterPro" id="IPR050172">
    <property type="entry name" value="SsuD_RutA_monooxygenase"/>
</dbReference>
<reference evidence="7" key="1">
    <citation type="journal article" date="2019" name="Int. J. Syst. Evol. Microbiol.">
        <title>The Global Catalogue of Microorganisms (GCM) 10K type strain sequencing project: providing services to taxonomists for standard genome sequencing and annotation.</title>
        <authorList>
            <consortium name="The Broad Institute Genomics Platform"/>
            <consortium name="The Broad Institute Genome Sequencing Center for Infectious Disease"/>
            <person name="Wu L."/>
            <person name="Ma J."/>
        </authorList>
    </citation>
    <scope>NUCLEOTIDE SEQUENCE [LARGE SCALE GENOMIC DNA]</scope>
    <source>
        <strain evidence="7">JCM 9377</strain>
    </source>
</reference>
<keyword evidence="1" id="KW-0285">Flavoprotein</keyword>
<gene>
    <name evidence="6" type="ORF">GCM10010468_25760</name>
</gene>
<dbReference type="EMBL" id="BAAAUV010000005">
    <property type="protein sequence ID" value="GAA3208683.1"/>
    <property type="molecule type" value="Genomic_DNA"/>
</dbReference>
<evidence type="ECO:0000313" key="7">
    <source>
        <dbReference type="Proteomes" id="UP001501237"/>
    </source>
</evidence>
<protein>
    <recommendedName>
        <fullName evidence="5">Luciferase-like domain-containing protein</fullName>
    </recommendedName>
</protein>
<proteinExistence type="predicted"/>
<sequence length="219" mass="22913">MTEIHLTLPARGPFDLLERVARGADLSGLDGLYAPSDPGGLDSLVVAAGALRATRYTLTAAAFSPRVSTPVYAAKFSASLQRFSGGRFGWHLAGAAPDVTAEFLTVAKGVWTAPDFSFEGRHFSVLKGGLGPVLAAGPFPRVYLSGTSPAELELSARHADVHVFDPADDIEALLPAGVTAALRVTAEELGDHLGRAGIYLVTSGEPLRDAYRIGESRVG</sequence>